<feature type="compositionally biased region" description="Basic and acidic residues" evidence="1">
    <location>
        <begin position="9"/>
        <end position="20"/>
    </location>
</feature>
<dbReference type="EMBL" id="JBHSFG010000052">
    <property type="protein sequence ID" value="MFC4468728.1"/>
    <property type="molecule type" value="Genomic_DNA"/>
</dbReference>
<evidence type="ECO:0000256" key="1">
    <source>
        <dbReference type="SAM" id="MobiDB-lite"/>
    </source>
</evidence>
<organism evidence="2 3">
    <name type="scientific">Streptomyces xiangluensis</name>
    <dbReference type="NCBI Taxonomy" id="2665720"/>
    <lineage>
        <taxon>Bacteria</taxon>
        <taxon>Bacillati</taxon>
        <taxon>Actinomycetota</taxon>
        <taxon>Actinomycetes</taxon>
        <taxon>Kitasatosporales</taxon>
        <taxon>Streptomycetaceae</taxon>
        <taxon>Streptomyces</taxon>
    </lineage>
</organism>
<evidence type="ECO:0000313" key="2">
    <source>
        <dbReference type="EMBL" id="MFC4468728.1"/>
    </source>
</evidence>
<keyword evidence="3" id="KW-1185">Reference proteome</keyword>
<comment type="caution">
    <text evidence="2">The sequence shown here is derived from an EMBL/GenBank/DDBJ whole genome shotgun (WGS) entry which is preliminary data.</text>
</comment>
<sequence>MPWLQDGTARVRDPLDTAQHEQAGRDLRDLSTLVIRDSKAADHIALLDPSCRVEPASALIFACLLHLDDREGAHFWL</sequence>
<feature type="region of interest" description="Disordered" evidence="1">
    <location>
        <begin position="1"/>
        <end position="20"/>
    </location>
</feature>
<dbReference type="RefSeq" id="WP_386346750.1">
    <property type="nucleotide sequence ID" value="NZ_JBHSFG010000052.1"/>
</dbReference>
<proteinExistence type="predicted"/>
<accession>A0ABV8YXG7</accession>
<gene>
    <name evidence="2" type="ORF">ACFPH6_30060</name>
</gene>
<reference evidence="3" key="1">
    <citation type="journal article" date="2019" name="Int. J. Syst. Evol. Microbiol.">
        <title>The Global Catalogue of Microorganisms (GCM) 10K type strain sequencing project: providing services to taxonomists for standard genome sequencing and annotation.</title>
        <authorList>
            <consortium name="The Broad Institute Genomics Platform"/>
            <consortium name="The Broad Institute Genome Sequencing Center for Infectious Disease"/>
            <person name="Wu L."/>
            <person name="Ma J."/>
        </authorList>
    </citation>
    <scope>NUCLEOTIDE SEQUENCE [LARGE SCALE GENOMIC DNA]</scope>
    <source>
        <strain evidence="3">DT43</strain>
    </source>
</reference>
<dbReference type="Proteomes" id="UP001596012">
    <property type="component" value="Unassembled WGS sequence"/>
</dbReference>
<name>A0ABV8YXG7_9ACTN</name>
<protein>
    <submittedName>
        <fullName evidence="2">Uncharacterized protein</fullName>
    </submittedName>
</protein>
<evidence type="ECO:0000313" key="3">
    <source>
        <dbReference type="Proteomes" id="UP001596012"/>
    </source>
</evidence>